<dbReference type="AlphaFoldDB" id="A0A0F0GF72"/>
<keyword evidence="2" id="KW-1185">Reference proteome</keyword>
<sequence>MSWGIRAFVLVVVLLAAGCGRSDDEIAALRQAVEAEVVAAPLPPGASLVRGRFDKGCHDFFECADGPDRAAVHRADLYLGRPLSGASSECAYFVEMLRDKGFRLVGR</sequence>
<reference evidence="1 2" key="1">
    <citation type="submission" date="2015-02" db="EMBL/GenBank/DDBJ databases">
        <authorList>
            <person name="Ju K.-S."/>
            <person name="Doroghazi J.R."/>
            <person name="Metcalf W."/>
        </authorList>
    </citation>
    <scope>NUCLEOTIDE SEQUENCE [LARGE SCALE GENOMIC DNA]</scope>
    <source>
        <strain evidence="1 2">NRRL B-16140</strain>
    </source>
</reference>
<dbReference type="OrthoDB" id="10000919at2"/>
<dbReference type="EMBL" id="JYJG01000376">
    <property type="protein sequence ID" value="KJK42020.1"/>
    <property type="molecule type" value="Genomic_DNA"/>
</dbReference>
<proteinExistence type="predicted"/>
<evidence type="ECO:0000313" key="2">
    <source>
        <dbReference type="Proteomes" id="UP000033393"/>
    </source>
</evidence>
<accession>A0A0F0GF72</accession>
<organism evidence="1 2">
    <name type="scientific">Lentzea aerocolonigenes</name>
    <name type="common">Lechevalieria aerocolonigenes</name>
    <name type="synonym">Saccharothrix aerocolonigenes</name>
    <dbReference type="NCBI Taxonomy" id="68170"/>
    <lineage>
        <taxon>Bacteria</taxon>
        <taxon>Bacillati</taxon>
        <taxon>Actinomycetota</taxon>
        <taxon>Actinomycetes</taxon>
        <taxon>Pseudonocardiales</taxon>
        <taxon>Pseudonocardiaceae</taxon>
        <taxon>Lentzea</taxon>
    </lineage>
</organism>
<evidence type="ECO:0008006" key="3">
    <source>
        <dbReference type="Google" id="ProtNLM"/>
    </source>
</evidence>
<protein>
    <recommendedName>
        <fullName evidence="3">Lipoprotein</fullName>
    </recommendedName>
</protein>
<dbReference type="PROSITE" id="PS51257">
    <property type="entry name" value="PROKAR_LIPOPROTEIN"/>
    <property type="match status" value="1"/>
</dbReference>
<evidence type="ECO:0000313" key="1">
    <source>
        <dbReference type="EMBL" id="KJK42020.1"/>
    </source>
</evidence>
<dbReference type="RefSeq" id="WP_045316858.1">
    <property type="nucleotide sequence ID" value="NZ_JYJG01000376.1"/>
</dbReference>
<dbReference type="PATRIC" id="fig|68170.10.peg.542"/>
<dbReference type="Proteomes" id="UP000033393">
    <property type="component" value="Unassembled WGS sequence"/>
</dbReference>
<name>A0A0F0GF72_LENAE</name>
<gene>
    <name evidence="1" type="ORF">UK23_39195</name>
</gene>
<comment type="caution">
    <text evidence="1">The sequence shown here is derived from an EMBL/GenBank/DDBJ whole genome shotgun (WGS) entry which is preliminary data.</text>
</comment>